<comment type="caution">
    <text evidence="2">The sequence shown here is derived from an EMBL/GenBank/DDBJ whole genome shotgun (WGS) entry which is preliminary data.</text>
</comment>
<reference evidence="2 3" key="1">
    <citation type="submission" date="2019-08" db="EMBL/GenBank/DDBJ databases">
        <title>In-depth cultivation of the pig gut microbiome towards novel bacterial diversity and tailored functional studies.</title>
        <authorList>
            <person name="Wylensek D."/>
            <person name="Hitch T.C.A."/>
            <person name="Clavel T."/>
        </authorList>
    </citation>
    <scope>NUCLEOTIDE SEQUENCE [LARGE SCALE GENOMIC DNA]</scope>
    <source>
        <strain evidence="2 3">WCA-389-WT-5B</strain>
    </source>
</reference>
<dbReference type="InterPro" id="IPR002725">
    <property type="entry name" value="YgjP-like_metallopeptidase"/>
</dbReference>
<accession>A0A6N7VMK9</accession>
<dbReference type="Pfam" id="PF01863">
    <property type="entry name" value="YgjP-like"/>
    <property type="match status" value="1"/>
</dbReference>
<dbReference type="EMBL" id="VULN01000015">
    <property type="protein sequence ID" value="MSS82907.1"/>
    <property type="molecule type" value="Genomic_DNA"/>
</dbReference>
<dbReference type="AlphaFoldDB" id="A0A6N7VMK9"/>
<protein>
    <submittedName>
        <fullName evidence="2">M48 family metallopeptidase</fullName>
    </submittedName>
</protein>
<evidence type="ECO:0000259" key="1">
    <source>
        <dbReference type="Pfam" id="PF01863"/>
    </source>
</evidence>
<dbReference type="PANTHER" id="PTHR30399:SF1">
    <property type="entry name" value="UTP PYROPHOSPHATASE"/>
    <property type="match status" value="1"/>
</dbReference>
<evidence type="ECO:0000313" key="3">
    <source>
        <dbReference type="Proteomes" id="UP000441455"/>
    </source>
</evidence>
<dbReference type="CDD" id="cd07344">
    <property type="entry name" value="M48_yhfN_like"/>
    <property type="match status" value="1"/>
</dbReference>
<dbReference type="Gene3D" id="3.30.2010.10">
    <property type="entry name" value="Metalloproteases ('zincins'), catalytic domain"/>
    <property type="match status" value="1"/>
</dbReference>
<dbReference type="Proteomes" id="UP000441455">
    <property type="component" value="Unassembled WGS sequence"/>
</dbReference>
<evidence type="ECO:0000313" key="2">
    <source>
        <dbReference type="EMBL" id="MSS82907.1"/>
    </source>
</evidence>
<dbReference type="PANTHER" id="PTHR30399">
    <property type="entry name" value="UNCHARACTERIZED PROTEIN YGJP"/>
    <property type="match status" value="1"/>
</dbReference>
<feature type="domain" description="YgjP-like metallopeptidase" evidence="1">
    <location>
        <begin position="31"/>
        <end position="231"/>
    </location>
</feature>
<gene>
    <name evidence="2" type="ORF">FX155_09910</name>
</gene>
<sequence length="239" mass="27829">MTVVNVLCYNRKAMVAESLLKNARIIQSFRRSIGFEVVEDGTLVLRVPYGISSQELLRIVAKKEKWIAGAQARVRREREEHHTLRLQDGETFLLFGRPCTLRLRPGTGFSYRKEEGLLEMGDQETRENLARFLIGQLRPVLGELVSRYASQMGLRLPVVKCSRAKKRWGYCNWKGEIGFSWPLVFCPREVIAYVVVHELCHIRNMSHNKAFWQAVAQVLPDYRERENWLKVHRKVMSTL</sequence>
<name>A0A6N7VMK9_ACIFE</name>
<organism evidence="2 3">
    <name type="scientific">Acidaminococcus fermentans</name>
    <dbReference type="NCBI Taxonomy" id="905"/>
    <lineage>
        <taxon>Bacteria</taxon>
        <taxon>Bacillati</taxon>
        <taxon>Bacillota</taxon>
        <taxon>Negativicutes</taxon>
        <taxon>Acidaminococcales</taxon>
        <taxon>Acidaminococcaceae</taxon>
        <taxon>Acidaminococcus</taxon>
    </lineage>
</organism>
<dbReference type="InterPro" id="IPR053136">
    <property type="entry name" value="UTP_pyrophosphatase-like"/>
</dbReference>
<dbReference type="OrthoDB" id="9811177at2"/>
<proteinExistence type="predicted"/>